<reference evidence="3" key="1">
    <citation type="journal article" date="2019" name="Int. J. Syst. Evol. Microbiol.">
        <title>The Global Catalogue of Microorganisms (GCM) 10K type strain sequencing project: providing services to taxonomists for standard genome sequencing and annotation.</title>
        <authorList>
            <consortium name="The Broad Institute Genomics Platform"/>
            <consortium name="The Broad Institute Genome Sequencing Center for Infectious Disease"/>
            <person name="Wu L."/>
            <person name="Ma J."/>
        </authorList>
    </citation>
    <scope>NUCLEOTIDE SEQUENCE [LARGE SCALE GENOMIC DNA]</scope>
    <source>
        <strain evidence="3">CCUG 60529</strain>
    </source>
</reference>
<keyword evidence="1" id="KW-0732">Signal</keyword>
<name>A0ABW3BX33_9FLAO</name>
<evidence type="ECO:0000256" key="1">
    <source>
        <dbReference type="SAM" id="SignalP"/>
    </source>
</evidence>
<organism evidence="2 3">
    <name type="scientific">Mariniflexile aquimaris</name>
    <dbReference type="NCBI Taxonomy" id="881009"/>
    <lineage>
        <taxon>Bacteria</taxon>
        <taxon>Pseudomonadati</taxon>
        <taxon>Bacteroidota</taxon>
        <taxon>Flavobacteriia</taxon>
        <taxon>Flavobacteriales</taxon>
        <taxon>Flavobacteriaceae</taxon>
        <taxon>Mariniflexile</taxon>
    </lineage>
</organism>
<comment type="caution">
    <text evidence="2">The sequence shown here is derived from an EMBL/GenBank/DDBJ whole genome shotgun (WGS) entry which is preliminary data.</text>
</comment>
<feature type="signal peptide" evidence="1">
    <location>
        <begin position="1"/>
        <end position="19"/>
    </location>
</feature>
<sequence>MKKFTVLLLILFTSLSSFSQTGKIRISFAGFDCYRETWDDILHTDGKGDEVYFTFGITLADKNGNTKINYDKRTPVYGDATGAYNNRVNVGSFVDAFGNKRGGIKGGDTYRCNDIIGEFDMNDGSMKVLNSDGATLANGSYTFNNNVIAATYNYTGGGTFSIYGNYETNSGKLIGTWGSKSSNTDGGKWAMLKK</sequence>
<accession>A0ABW3BX33</accession>
<evidence type="ECO:0000313" key="2">
    <source>
        <dbReference type="EMBL" id="MFD0837358.1"/>
    </source>
</evidence>
<evidence type="ECO:0000313" key="3">
    <source>
        <dbReference type="Proteomes" id="UP001597011"/>
    </source>
</evidence>
<dbReference type="EMBL" id="JBHTIB010000028">
    <property type="protein sequence ID" value="MFD0837358.1"/>
    <property type="molecule type" value="Genomic_DNA"/>
</dbReference>
<protein>
    <submittedName>
        <fullName evidence="2">Uncharacterized protein</fullName>
    </submittedName>
</protein>
<dbReference type="Proteomes" id="UP001597011">
    <property type="component" value="Unassembled WGS sequence"/>
</dbReference>
<keyword evidence="3" id="KW-1185">Reference proteome</keyword>
<gene>
    <name evidence="2" type="ORF">ACFQ0I_16385</name>
</gene>
<dbReference type="RefSeq" id="WP_379944048.1">
    <property type="nucleotide sequence ID" value="NZ_JBHTIB010000028.1"/>
</dbReference>
<proteinExistence type="predicted"/>
<feature type="chain" id="PRO_5046479266" evidence="1">
    <location>
        <begin position="20"/>
        <end position="194"/>
    </location>
</feature>